<keyword evidence="3" id="KW-1185">Reference proteome</keyword>
<dbReference type="GeneID" id="68106822"/>
<protein>
    <submittedName>
        <fullName evidence="2">Uncharacterized protein</fullName>
    </submittedName>
</protein>
<comment type="caution">
    <text evidence="2">The sequence shown here is derived from an EMBL/GenBank/DDBJ whole genome shotgun (WGS) entry which is preliminary data.</text>
</comment>
<feature type="compositionally biased region" description="Basic and acidic residues" evidence="1">
    <location>
        <begin position="22"/>
        <end position="34"/>
    </location>
</feature>
<feature type="compositionally biased region" description="Low complexity" evidence="1">
    <location>
        <begin position="135"/>
        <end position="147"/>
    </location>
</feature>
<dbReference type="AlphaFoldDB" id="A0AA88H0D8"/>
<reference evidence="2 3" key="1">
    <citation type="journal article" date="2018" name="BMC Genomics">
        <title>The genome of Naegleria lovaniensis, the basis for a comparative approach to unravel pathogenicity factors of the human pathogenic amoeba N. fowleri.</title>
        <authorList>
            <person name="Liechti N."/>
            <person name="Schurch N."/>
            <person name="Bruggmann R."/>
            <person name="Wittwer M."/>
        </authorList>
    </citation>
    <scope>NUCLEOTIDE SEQUENCE [LARGE SCALE GENOMIC DNA]</scope>
    <source>
        <strain evidence="2 3">ATCC 30569</strain>
    </source>
</reference>
<dbReference type="Proteomes" id="UP000816034">
    <property type="component" value="Unassembled WGS sequence"/>
</dbReference>
<evidence type="ECO:0000256" key="1">
    <source>
        <dbReference type="SAM" id="MobiDB-lite"/>
    </source>
</evidence>
<name>A0AA88H0D8_NAELO</name>
<evidence type="ECO:0000313" key="2">
    <source>
        <dbReference type="EMBL" id="KAG2388969.1"/>
    </source>
</evidence>
<feature type="region of interest" description="Disordered" evidence="1">
    <location>
        <begin position="102"/>
        <end position="147"/>
    </location>
</feature>
<feature type="compositionally biased region" description="Basic and acidic residues" evidence="1">
    <location>
        <begin position="77"/>
        <end position="87"/>
    </location>
</feature>
<gene>
    <name evidence="2" type="ORF">C9374_014369</name>
</gene>
<feature type="compositionally biased region" description="Basic and acidic residues" evidence="1">
    <location>
        <begin position="1"/>
        <end position="11"/>
    </location>
</feature>
<sequence length="727" mass="83847">MPRKEKANHRSEYHHHHKARKEQRQTQDLNHDDPLPSQQQPKKRKLQQQDDSARNDSASSSSRMATTTPNVNQNNNQKRDDNRNTKKKNYEQNLLNRIERVFGQSSSSSSHHVNRNDRKNKPITQTQSTPPTNKTASSYASSSSSTTMNIPGFYFDETANRYFPIPKNGLERSILIGNSKDRMKNLQEHARLKEIGSSQQQPLSATHSNKKHFNSFTSQKNKIHSSIANNVNKKFSNVPSILMIEECKTQKKYHTSKAMTIFKSRLMHPTADAKNYYKHVHHRMKHFEIREKFSPLCEFTQKRREDGDHTQLHTEFTHSLNADEKRLTSLESEYTSNMCLFTVKKVDFNKLHNHSTLSFKDEVCIFSSDTQRDLCLSAMEGRHGERLLTTSLSSLSSPITNISPFHTTHRNNYSAQEFQFLVSCTGHAQNAGVLTKFSVFYEQDIPTPRNSIEDSHLSEKCHVSYQHLYSCRKKTLFWHSVHPNKRWCALGLSKGGVIIDLDRASSGDSKQCHIGYTSSYSYSDVLLTYWNPFVTERGELLYARRDGNVNLMDCRMRTTSNQNRQLQTSTIGEIQFSQGSFISDLKCVNEFQFIVKSIESPIQHSSHHYRPQFQLFDKRKLSQSLLNYELGTSLEQSRLAINSIKEERDNKMFLFDNYQYMICGGITNSGSVLRIWDVYKGGEPEMTILDLPHCNVSNLSETPNDYDDCPFVLMGIPGREQLILLKH</sequence>
<feature type="compositionally biased region" description="Polar residues" evidence="1">
    <location>
        <begin position="122"/>
        <end position="134"/>
    </location>
</feature>
<feature type="compositionally biased region" description="Basic residues" evidence="1">
    <location>
        <begin position="12"/>
        <end position="21"/>
    </location>
</feature>
<accession>A0AA88H0D8</accession>
<evidence type="ECO:0000313" key="3">
    <source>
        <dbReference type="Proteomes" id="UP000816034"/>
    </source>
</evidence>
<dbReference type="EMBL" id="PYSW02000008">
    <property type="protein sequence ID" value="KAG2388969.1"/>
    <property type="molecule type" value="Genomic_DNA"/>
</dbReference>
<feature type="compositionally biased region" description="Low complexity" evidence="1">
    <location>
        <begin position="55"/>
        <end position="76"/>
    </location>
</feature>
<dbReference type="RefSeq" id="XP_044552961.1">
    <property type="nucleotide sequence ID" value="XM_044690349.1"/>
</dbReference>
<feature type="region of interest" description="Disordered" evidence="1">
    <location>
        <begin position="1"/>
        <end position="87"/>
    </location>
</feature>
<organism evidence="2 3">
    <name type="scientific">Naegleria lovaniensis</name>
    <name type="common">Amoeba</name>
    <dbReference type="NCBI Taxonomy" id="51637"/>
    <lineage>
        <taxon>Eukaryota</taxon>
        <taxon>Discoba</taxon>
        <taxon>Heterolobosea</taxon>
        <taxon>Tetramitia</taxon>
        <taxon>Eutetramitia</taxon>
        <taxon>Vahlkampfiidae</taxon>
        <taxon>Naegleria</taxon>
    </lineage>
</organism>
<proteinExistence type="predicted"/>